<name>A0A9X6GCE2_BACCE</name>
<organism evidence="1 2">
    <name type="scientific">Bacillus cereus</name>
    <dbReference type="NCBI Taxonomy" id="1396"/>
    <lineage>
        <taxon>Bacteria</taxon>
        <taxon>Bacillati</taxon>
        <taxon>Bacillota</taxon>
        <taxon>Bacilli</taxon>
        <taxon>Bacillales</taxon>
        <taxon>Bacillaceae</taxon>
        <taxon>Bacillus</taxon>
        <taxon>Bacillus cereus group</taxon>
    </lineage>
</organism>
<dbReference type="Proteomes" id="UP000190641">
    <property type="component" value="Unassembled WGS sequence"/>
</dbReference>
<sequence>MRGSERSMNFIREMSEFNIDLQSCDPLEILFFEEKTLQGRIFCDYRYYRFLSNLFTRETLEHYLEGEMEFQDILEEREKPEENLPHLNELLLKLEPRLEHVRAKKRPMLDLKQTIIMNALLQSDSVHIPIVHFERSIHKYKLLTLLSIVDWSCDVMHSYGSGCCDITVLFELDKEFHTSEFEIMLPLQEMKHLICKLEENKLFRYSSTDEDNVVDWIHFTENYYIEKNQKVMKLMNEKLCCYTVTKNPFDLITESKDKNIGNMIRIGEN</sequence>
<reference evidence="1 2" key="1">
    <citation type="submission" date="2017-01" db="EMBL/GenBank/DDBJ databases">
        <title>Bacillus cereus isolates.</title>
        <authorList>
            <person name="Beno S.M."/>
        </authorList>
    </citation>
    <scope>NUCLEOTIDE SEQUENCE [LARGE SCALE GENOMIC DNA]</scope>
    <source>
        <strain evidence="1 2">FSL K6-1030</strain>
    </source>
</reference>
<gene>
    <name evidence="1" type="ORF">BLX06_32140</name>
</gene>
<evidence type="ECO:0000313" key="2">
    <source>
        <dbReference type="Proteomes" id="UP000190641"/>
    </source>
</evidence>
<dbReference type="AlphaFoldDB" id="A0A9X6GCE2"/>
<accession>A0A9X6GCE2</accession>
<protein>
    <submittedName>
        <fullName evidence="1">Uncharacterized protein</fullName>
    </submittedName>
</protein>
<proteinExistence type="predicted"/>
<dbReference type="EMBL" id="MUAU01000244">
    <property type="protein sequence ID" value="OOR71190.1"/>
    <property type="molecule type" value="Genomic_DNA"/>
</dbReference>
<evidence type="ECO:0000313" key="1">
    <source>
        <dbReference type="EMBL" id="OOR71190.1"/>
    </source>
</evidence>
<comment type="caution">
    <text evidence="1">The sequence shown here is derived from an EMBL/GenBank/DDBJ whole genome shotgun (WGS) entry which is preliminary data.</text>
</comment>